<comment type="catalytic activity">
    <reaction evidence="16">
        <text>D-xylose(out) + 2 Na(+)(out) = D-xylose(in) + 2 Na(+)(in)</text>
        <dbReference type="Rhea" id="RHEA:73367"/>
        <dbReference type="ChEBI" id="CHEBI:29101"/>
        <dbReference type="ChEBI" id="CHEBI:53455"/>
    </reaction>
</comment>
<keyword evidence="4" id="KW-1003">Cell membrane</keyword>
<keyword evidence="11 22" id="KW-0472">Membrane</keyword>
<evidence type="ECO:0000256" key="8">
    <source>
        <dbReference type="ARBA" id="ARBA00022989"/>
    </source>
</evidence>
<comment type="subcellular location">
    <subcellularLocation>
        <location evidence="1">Apical cell membrane</location>
        <topology evidence="1">Multi-pass membrane protein</topology>
    </subcellularLocation>
</comment>
<evidence type="ECO:0000256" key="14">
    <source>
        <dbReference type="ARBA" id="ARBA00036672"/>
    </source>
</evidence>
<organism evidence="23 24">
    <name type="scientific">Patiria miniata</name>
    <name type="common">Bat star</name>
    <name type="synonym">Asterina miniata</name>
    <dbReference type="NCBI Taxonomy" id="46514"/>
    <lineage>
        <taxon>Eukaryota</taxon>
        <taxon>Metazoa</taxon>
        <taxon>Echinodermata</taxon>
        <taxon>Eleutherozoa</taxon>
        <taxon>Asterozoa</taxon>
        <taxon>Asteroidea</taxon>
        <taxon>Valvatacea</taxon>
        <taxon>Valvatida</taxon>
        <taxon>Asterinidae</taxon>
        <taxon>Patiria</taxon>
    </lineage>
</organism>
<dbReference type="OMA" id="FIQLAFN"/>
<feature type="transmembrane region" description="Helical" evidence="22">
    <location>
        <begin position="194"/>
        <end position="211"/>
    </location>
</feature>
<feature type="transmembrane region" description="Helical" evidence="22">
    <location>
        <begin position="509"/>
        <end position="530"/>
    </location>
</feature>
<keyword evidence="6" id="KW-0053">Apoptosis</keyword>
<feature type="transmembrane region" description="Helical" evidence="22">
    <location>
        <begin position="405"/>
        <end position="426"/>
    </location>
</feature>
<keyword evidence="5 22" id="KW-0812">Transmembrane</keyword>
<feature type="transmembrane region" description="Helical" evidence="22">
    <location>
        <begin position="90"/>
        <end position="107"/>
    </location>
</feature>
<dbReference type="GO" id="GO:0006915">
    <property type="term" value="P:apoptotic process"/>
    <property type="evidence" value="ECO:0007669"/>
    <property type="project" value="UniProtKB-KW"/>
</dbReference>
<feature type="transmembrane region" description="Helical" evidence="22">
    <location>
        <begin position="446"/>
        <end position="463"/>
    </location>
</feature>
<evidence type="ECO:0000256" key="16">
    <source>
        <dbReference type="ARBA" id="ARBA00036976"/>
    </source>
</evidence>
<evidence type="ECO:0000256" key="20">
    <source>
        <dbReference type="ARBA" id="ARBA00045715"/>
    </source>
</evidence>
<dbReference type="GO" id="GO:0005412">
    <property type="term" value="F:D-glucose:sodium symporter activity"/>
    <property type="evidence" value="ECO:0007669"/>
    <property type="project" value="TreeGrafter"/>
</dbReference>
<comment type="catalytic activity">
    <reaction evidence="15">
        <text>1D-chiro-inositol(out) + 2 Na(+)(out) = 1D-chiro-inositol(in) + 2 Na(+)(in)</text>
        <dbReference type="Rhea" id="RHEA:73315"/>
        <dbReference type="ChEBI" id="CHEBI:27372"/>
        <dbReference type="ChEBI" id="CHEBI:29101"/>
    </reaction>
</comment>
<keyword evidence="8 22" id="KW-1133">Transmembrane helix</keyword>
<evidence type="ECO:0000256" key="6">
    <source>
        <dbReference type="ARBA" id="ARBA00022703"/>
    </source>
</evidence>
<dbReference type="Pfam" id="PF00474">
    <property type="entry name" value="SSF"/>
    <property type="match status" value="1"/>
</dbReference>
<evidence type="ECO:0000256" key="1">
    <source>
        <dbReference type="ARBA" id="ARBA00004424"/>
    </source>
</evidence>
<evidence type="ECO:0000256" key="12">
    <source>
        <dbReference type="ARBA" id="ARBA00023201"/>
    </source>
</evidence>
<comment type="function">
    <text evidence="20">Involved in the sodium-dependent cotransport of myo-inositol (MI) with a Na(+):MI stoichiometry of 2:1. Exclusively responsible for apical MI transport and absorption in intestine. Can also transport D-chiro-inositol (DCI) but not L-fucose. Exhibits stereospecific cotransport of both D-glucose and D-xylose. May induce apoptosis through the TNF-alpha, PDCD1 pathway. May play a role in the regulation of MI concentration in serum, involving reabsorption in at least the proximal tubule of the kidney.</text>
</comment>
<evidence type="ECO:0000256" key="9">
    <source>
        <dbReference type="ARBA" id="ARBA00023053"/>
    </source>
</evidence>
<dbReference type="AlphaFoldDB" id="A0A914BRF4"/>
<evidence type="ECO:0000256" key="19">
    <source>
        <dbReference type="ARBA" id="ARBA00043206"/>
    </source>
</evidence>
<evidence type="ECO:0000256" key="15">
    <source>
        <dbReference type="ARBA" id="ARBA00036849"/>
    </source>
</evidence>
<feature type="transmembrane region" description="Helical" evidence="22">
    <location>
        <begin position="629"/>
        <end position="649"/>
    </location>
</feature>
<evidence type="ECO:0000256" key="21">
    <source>
        <dbReference type="RuleBase" id="RU362091"/>
    </source>
</evidence>
<evidence type="ECO:0000256" key="13">
    <source>
        <dbReference type="ARBA" id="ARBA00036654"/>
    </source>
</evidence>
<feature type="transmembrane region" description="Helical" evidence="22">
    <location>
        <begin position="296"/>
        <end position="317"/>
    </location>
</feature>
<dbReference type="InterPro" id="IPR038377">
    <property type="entry name" value="Na/Glc_symporter_sf"/>
</dbReference>
<proteinExistence type="inferred from homology"/>
<evidence type="ECO:0000256" key="18">
    <source>
        <dbReference type="ARBA" id="ARBA00042834"/>
    </source>
</evidence>
<dbReference type="RefSeq" id="XP_038078087.1">
    <property type="nucleotide sequence ID" value="XM_038222159.1"/>
</dbReference>
<evidence type="ECO:0000256" key="3">
    <source>
        <dbReference type="ARBA" id="ARBA00022448"/>
    </source>
</evidence>
<accession>A0A914BRF4</accession>
<evidence type="ECO:0000256" key="11">
    <source>
        <dbReference type="ARBA" id="ARBA00023136"/>
    </source>
</evidence>
<dbReference type="PANTHER" id="PTHR11819">
    <property type="entry name" value="SOLUTE CARRIER FAMILY 5"/>
    <property type="match status" value="1"/>
</dbReference>
<dbReference type="NCBIfam" id="TIGR00813">
    <property type="entry name" value="sss"/>
    <property type="match status" value="1"/>
</dbReference>
<evidence type="ECO:0000256" key="7">
    <source>
        <dbReference type="ARBA" id="ARBA00022847"/>
    </source>
</evidence>
<feature type="transmembrane region" description="Helical" evidence="22">
    <location>
        <begin position="52"/>
        <end position="70"/>
    </location>
</feature>
<dbReference type="Gene3D" id="1.20.1730.10">
    <property type="entry name" value="Sodium/glucose cotransporter"/>
    <property type="match status" value="1"/>
</dbReference>
<feature type="transmembrane region" description="Helical" evidence="22">
    <location>
        <begin position="258"/>
        <end position="275"/>
    </location>
</feature>
<keyword evidence="7" id="KW-0769">Symport</keyword>
<evidence type="ECO:0000256" key="4">
    <source>
        <dbReference type="ARBA" id="ARBA00022475"/>
    </source>
</evidence>
<dbReference type="InterPro" id="IPR001734">
    <property type="entry name" value="Na/solute_symporter"/>
</dbReference>
<evidence type="ECO:0000313" key="23">
    <source>
        <dbReference type="EnsemblMetazoa" id="XP_038078087.1"/>
    </source>
</evidence>
<evidence type="ECO:0000256" key="22">
    <source>
        <dbReference type="SAM" id="Phobius"/>
    </source>
</evidence>
<feature type="transmembrane region" description="Helical" evidence="22">
    <location>
        <begin position="470"/>
        <end position="489"/>
    </location>
</feature>
<dbReference type="OrthoDB" id="6132759at2759"/>
<dbReference type="PANTHER" id="PTHR11819:SF171">
    <property type="entry name" value="SODIUM_MYO-INOSITOL COTRANSPORTER 2"/>
    <property type="match status" value="1"/>
</dbReference>
<keyword evidence="3" id="KW-0813">Transport</keyword>
<evidence type="ECO:0000256" key="5">
    <source>
        <dbReference type="ARBA" id="ARBA00022692"/>
    </source>
</evidence>
<protein>
    <recommendedName>
        <fullName evidence="17">Sodium/myo-inositol cotransporter 2</fullName>
    </recommendedName>
    <alternativeName>
        <fullName evidence="19">Sodium/myo-inositol transporter 2</fullName>
    </alternativeName>
    <alternativeName>
        <fullName evidence="18">Solute carrier family 5 member 11</fullName>
    </alternativeName>
</protein>
<keyword evidence="9" id="KW-0915">Sodium</keyword>
<evidence type="ECO:0000256" key="10">
    <source>
        <dbReference type="ARBA" id="ARBA00023065"/>
    </source>
</evidence>
<evidence type="ECO:0000313" key="24">
    <source>
        <dbReference type="Proteomes" id="UP000887568"/>
    </source>
</evidence>
<dbReference type="GeneID" id="119745648"/>
<keyword evidence="10" id="KW-0406">Ion transport</keyword>
<feature type="transmembrane region" description="Helical" evidence="22">
    <location>
        <begin position="12"/>
        <end position="31"/>
    </location>
</feature>
<comment type="similarity">
    <text evidence="2 21">Belongs to the sodium:solute symporter (SSF) (TC 2.A.21) family.</text>
</comment>
<keyword evidence="24" id="KW-1185">Reference proteome</keyword>
<feature type="transmembrane region" description="Helical" evidence="22">
    <location>
        <begin position="364"/>
        <end position="384"/>
    </location>
</feature>
<dbReference type="EnsemblMetazoa" id="XM_038222159.1">
    <property type="protein sequence ID" value="XP_038078087.1"/>
    <property type="gene ID" value="LOC119745648"/>
</dbReference>
<name>A0A914BRF4_PATMI</name>
<comment type="catalytic activity">
    <reaction evidence="14">
        <text>D-glucose(out) + 2 Na(+)(out) = D-glucose(in) + 2 Na(+)(in)</text>
        <dbReference type="Rhea" id="RHEA:70495"/>
        <dbReference type="ChEBI" id="CHEBI:4167"/>
        <dbReference type="ChEBI" id="CHEBI:29101"/>
    </reaction>
</comment>
<sequence length="650" mass="71878">MADNFVNRMQPADYAIIGVYFLFVVVVGLWSMYRSNRTNTQGYFLAGKTMSWWPVGASLFASNIGTGHFIGLAGTGAASGLAVGLYETMAVWNIILLGWIFVPVYLSSGVYTMPEYLRKRYGGQRLRILMAVFSLFLYIFTKISVDIFAGAIFIQLAFNWNLYTAIIVLLVVTAIYTIAGGLAAVIYTDALQSFIMVAGGAVLMVISYIKVGGIEQLMIKYAQSIPSTTLEGPINSTCGYPRDDAFNMMRHPLDSDQPWPGALIGITFIGVWYWCTDQVIVQRALAAKNMSHVKGASILGGYLKLLPLFMIVIPGMIARVLFTDDVACASAESCKAVCGSEVGCSNIAYPRLVLELLPTGLRGLMVAVMMAALMSSLTSIFNSGSTIFTMDIWRRIRPRANNAELMIVGRVFIVVLLAVSIVWIPIVQAAQGGQLFLYIQSLQSYFAPPVFTCFVMGVAWGRINEKGAFWGLLCGIVLGLVRMILDIIYPSPACGDFDTRPPFVARIHFLYYNCIVGAVSISVTVGVSLLTKKLPEENVRGMTFFTRGLRRPEKYSERLDEDNDEVEGEGKEKPVEMKEMNENVNVVDKPGLPLWRRGVYWFCGYAPEAKDAEVPELIASLDEKRKWRIVLLINALILFGAAMVVNVIFW</sequence>
<dbReference type="GO" id="GO:0016324">
    <property type="term" value="C:apical plasma membrane"/>
    <property type="evidence" value="ECO:0007669"/>
    <property type="project" value="UniProtKB-SubCell"/>
</dbReference>
<feature type="transmembrane region" description="Helical" evidence="22">
    <location>
        <begin position="128"/>
        <end position="154"/>
    </location>
</feature>
<evidence type="ECO:0000256" key="2">
    <source>
        <dbReference type="ARBA" id="ARBA00006434"/>
    </source>
</evidence>
<comment type="catalytic activity">
    <reaction evidence="13">
        <text>myo-inositol(out) + 2 Na(+)(out) = myo-inositol(in) + 2 Na(+)(in)</text>
        <dbReference type="Rhea" id="RHEA:72987"/>
        <dbReference type="ChEBI" id="CHEBI:17268"/>
        <dbReference type="ChEBI" id="CHEBI:29101"/>
    </reaction>
</comment>
<feature type="transmembrane region" description="Helical" evidence="22">
    <location>
        <begin position="160"/>
        <end position="187"/>
    </location>
</feature>
<dbReference type="PROSITE" id="PS50283">
    <property type="entry name" value="NA_SOLUT_SYMP_3"/>
    <property type="match status" value="1"/>
</dbReference>
<keyword evidence="12" id="KW-0739">Sodium transport</keyword>
<dbReference type="Proteomes" id="UP000887568">
    <property type="component" value="Unplaced"/>
</dbReference>
<reference evidence="23" key="1">
    <citation type="submission" date="2022-11" db="UniProtKB">
        <authorList>
            <consortium name="EnsemblMetazoa"/>
        </authorList>
    </citation>
    <scope>IDENTIFICATION</scope>
</reference>
<evidence type="ECO:0000256" key="17">
    <source>
        <dbReference type="ARBA" id="ARBA00039861"/>
    </source>
</evidence>